<feature type="domain" description="Xylanolytic transcriptional activator regulatory" evidence="2">
    <location>
        <begin position="196"/>
        <end position="267"/>
    </location>
</feature>
<name>A0A9P8PSL5_9ASCO</name>
<keyword evidence="1" id="KW-0539">Nucleus</keyword>
<dbReference type="GO" id="GO:0003700">
    <property type="term" value="F:DNA-binding transcription factor activity"/>
    <property type="evidence" value="ECO:0007669"/>
    <property type="project" value="InterPro"/>
</dbReference>
<dbReference type="GO" id="GO:0008270">
    <property type="term" value="F:zinc ion binding"/>
    <property type="evidence" value="ECO:0007669"/>
    <property type="project" value="InterPro"/>
</dbReference>
<dbReference type="PANTHER" id="PTHR46910">
    <property type="entry name" value="TRANSCRIPTION FACTOR PDR1"/>
    <property type="match status" value="1"/>
</dbReference>
<dbReference type="InterPro" id="IPR007219">
    <property type="entry name" value="XnlR_reg_dom"/>
</dbReference>
<proteinExistence type="predicted"/>
<dbReference type="Pfam" id="PF04082">
    <property type="entry name" value="Fungal_trans"/>
    <property type="match status" value="1"/>
</dbReference>
<dbReference type="PANTHER" id="PTHR46910:SF39">
    <property type="entry name" value="ZN(II)2CYS6 TRANSCRIPTION FACTOR (EUROFUNG)"/>
    <property type="match status" value="1"/>
</dbReference>
<dbReference type="Proteomes" id="UP000788993">
    <property type="component" value="Unassembled WGS sequence"/>
</dbReference>
<dbReference type="EMBL" id="JAEUBD010000146">
    <property type="protein sequence ID" value="KAH3676830.1"/>
    <property type="molecule type" value="Genomic_DNA"/>
</dbReference>
<reference evidence="3" key="1">
    <citation type="journal article" date="2021" name="Open Biol.">
        <title>Shared evolutionary footprints suggest mitochondrial oxidative damage underlies multiple complex I losses in fungi.</title>
        <authorList>
            <person name="Schikora-Tamarit M.A."/>
            <person name="Marcet-Houben M."/>
            <person name="Nosek J."/>
            <person name="Gabaldon T."/>
        </authorList>
    </citation>
    <scope>NUCLEOTIDE SEQUENCE</scope>
    <source>
        <strain evidence="3">NCAIM Y.01608</strain>
    </source>
</reference>
<gene>
    <name evidence="3" type="ORF">OGATHE_001320</name>
</gene>
<accession>A0A9P8PSL5</accession>
<reference evidence="3" key="2">
    <citation type="submission" date="2021-01" db="EMBL/GenBank/DDBJ databases">
        <authorList>
            <person name="Schikora-Tamarit M.A."/>
        </authorList>
    </citation>
    <scope>NUCLEOTIDE SEQUENCE</scope>
    <source>
        <strain evidence="3">NCAIM Y.01608</strain>
    </source>
</reference>
<sequence>MLSTIERLQQELAAARSARETVPAPAPDTIGPISSFRTRLESLDKIKIHPLDPDVVPARLPKPDRARVLDYLESLTFQEAMFLVDRPHFFLNDIYFPYDVDLLKARLSQTYDPSRRFSNLEDHSSTQFRALCFVVMALGTKYTRSSDPITGYLLSSALTLVLPCTQMKNEPENYVAVATLTLASLFFRSLGRDDDCMLYSNMAIQLASHIGLNKNEPAHMQQEADIRARVFWVSYGLNKTLAAKMGEPSLLQSKDISCPLPQMLCKDVPNTTAAAQFATYIKLSAISEDIFRAIYRLGKTSDWTETLGGIIQQLVRWNETLPRELQLQYIVTSDDLKHKRLVCSLHLNRCFCIHLTTIPFLYSLVEMKKTDPDFKISTDLCELLTICLNAAQMTVYIANSCANEGMLATYGVMDLDYIYSACLTFFICGDVLQFNTDECSRFLDSSLAIVAKMASEGNKDATVKHTKVQNLLASYRPQLPDVSSPGLDLASLDVPDTLWTQNPIETFQALAGHDLNIWEYGYKSWQHVDELWDDFAETYN</sequence>
<dbReference type="InterPro" id="IPR050987">
    <property type="entry name" value="AtrR-like"/>
</dbReference>
<organism evidence="3 4">
    <name type="scientific">Ogataea polymorpha</name>
    <dbReference type="NCBI Taxonomy" id="460523"/>
    <lineage>
        <taxon>Eukaryota</taxon>
        <taxon>Fungi</taxon>
        <taxon>Dikarya</taxon>
        <taxon>Ascomycota</taxon>
        <taxon>Saccharomycotina</taxon>
        <taxon>Pichiomycetes</taxon>
        <taxon>Pichiales</taxon>
        <taxon>Pichiaceae</taxon>
        <taxon>Ogataea</taxon>
    </lineage>
</organism>
<dbReference type="GO" id="GO:0003677">
    <property type="term" value="F:DNA binding"/>
    <property type="evidence" value="ECO:0007669"/>
    <property type="project" value="InterPro"/>
</dbReference>
<protein>
    <recommendedName>
        <fullName evidence="2">Xylanolytic transcriptional activator regulatory domain-containing protein</fullName>
    </recommendedName>
</protein>
<keyword evidence="4" id="KW-1185">Reference proteome</keyword>
<evidence type="ECO:0000259" key="2">
    <source>
        <dbReference type="SMART" id="SM00906"/>
    </source>
</evidence>
<dbReference type="GO" id="GO:0006351">
    <property type="term" value="P:DNA-templated transcription"/>
    <property type="evidence" value="ECO:0007669"/>
    <property type="project" value="InterPro"/>
</dbReference>
<evidence type="ECO:0000256" key="1">
    <source>
        <dbReference type="ARBA" id="ARBA00023242"/>
    </source>
</evidence>
<dbReference type="AlphaFoldDB" id="A0A9P8PSL5"/>
<evidence type="ECO:0000313" key="4">
    <source>
        <dbReference type="Proteomes" id="UP000788993"/>
    </source>
</evidence>
<dbReference type="SMART" id="SM00906">
    <property type="entry name" value="Fungal_trans"/>
    <property type="match status" value="1"/>
</dbReference>
<comment type="caution">
    <text evidence="3">The sequence shown here is derived from an EMBL/GenBank/DDBJ whole genome shotgun (WGS) entry which is preliminary data.</text>
</comment>
<evidence type="ECO:0000313" key="3">
    <source>
        <dbReference type="EMBL" id="KAH3676830.1"/>
    </source>
</evidence>
<dbReference type="CDD" id="cd12148">
    <property type="entry name" value="fungal_TF_MHR"/>
    <property type="match status" value="1"/>
</dbReference>